<name>A0AAD5BKZ4_AMBAR</name>
<organism evidence="1 2">
    <name type="scientific">Ambrosia artemisiifolia</name>
    <name type="common">Common ragweed</name>
    <dbReference type="NCBI Taxonomy" id="4212"/>
    <lineage>
        <taxon>Eukaryota</taxon>
        <taxon>Viridiplantae</taxon>
        <taxon>Streptophyta</taxon>
        <taxon>Embryophyta</taxon>
        <taxon>Tracheophyta</taxon>
        <taxon>Spermatophyta</taxon>
        <taxon>Magnoliopsida</taxon>
        <taxon>eudicotyledons</taxon>
        <taxon>Gunneridae</taxon>
        <taxon>Pentapetalae</taxon>
        <taxon>asterids</taxon>
        <taxon>campanulids</taxon>
        <taxon>Asterales</taxon>
        <taxon>Asteraceae</taxon>
        <taxon>Asteroideae</taxon>
        <taxon>Heliantheae alliance</taxon>
        <taxon>Heliantheae</taxon>
        <taxon>Ambrosia</taxon>
    </lineage>
</organism>
<evidence type="ECO:0000313" key="1">
    <source>
        <dbReference type="EMBL" id="KAI7725257.1"/>
    </source>
</evidence>
<dbReference type="Proteomes" id="UP001206925">
    <property type="component" value="Unassembled WGS sequence"/>
</dbReference>
<dbReference type="AlphaFoldDB" id="A0AAD5BKZ4"/>
<evidence type="ECO:0000313" key="2">
    <source>
        <dbReference type="Proteomes" id="UP001206925"/>
    </source>
</evidence>
<comment type="caution">
    <text evidence="1">The sequence shown here is derived from an EMBL/GenBank/DDBJ whole genome shotgun (WGS) entry which is preliminary data.</text>
</comment>
<protein>
    <submittedName>
        <fullName evidence="1">Uncharacterized protein</fullName>
    </submittedName>
</protein>
<reference evidence="1" key="1">
    <citation type="submission" date="2022-06" db="EMBL/GenBank/DDBJ databases">
        <title>Uncovering the hologenomic basis of an extraordinary plant invasion.</title>
        <authorList>
            <person name="Bieker V.C."/>
            <person name="Martin M.D."/>
            <person name="Gilbert T."/>
            <person name="Hodgins K."/>
            <person name="Battlay P."/>
            <person name="Petersen B."/>
            <person name="Wilson J."/>
        </authorList>
    </citation>
    <scope>NUCLEOTIDE SEQUENCE</scope>
    <source>
        <strain evidence="1">AA19_3_7</strain>
        <tissue evidence="1">Leaf</tissue>
    </source>
</reference>
<dbReference type="EMBL" id="JAMZMK010011990">
    <property type="protein sequence ID" value="KAI7725257.1"/>
    <property type="molecule type" value="Genomic_DNA"/>
</dbReference>
<keyword evidence="2" id="KW-1185">Reference proteome</keyword>
<accession>A0AAD5BKZ4</accession>
<proteinExistence type="predicted"/>
<sequence>MIVVMARSLEDNEDDIGEKGAYAIGPNYPPCICIFIVTYGERAGHQADSGYFSVVICSLWWLLERFKNFVCHIGIPDVTRLLPLMFLILGHGFGSTPGTCERFAKLKL</sequence>
<gene>
    <name evidence="1" type="ORF">M8C21_026055</name>
</gene>